<name>A0A183AXD4_9TREM</name>
<evidence type="ECO:0000313" key="2">
    <source>
        <dbReference type="Proteomes" id="UP000272942"/>
    </source>
</evidence>
<gene>
    <name evidence="1" type="ORF">ECPE_LOCUS11619</name>
</gene>
<sequence>MNRFGGYQWNIASTNNCTGKEFQNASLELMDRLKTSPMYCGIRMFLLYVQMAKCVKLGCKTDMPEKLVTRLITECLYEAPTWLPATRFDYYKIIDIVMSEHFWRDAPFIRILEQMQRVLSHLTEVLSEYFLISKSEVYQRGNLWIFRRFHSSISTKEFFRVTLTLVRHSYSLNEF</sequence>
<keyword evidence="2" id="KW-1185">Reference proteome</keyword>
<protein>
    <submittedName>
        <fullName evidence="3">MIF4G domain-containing protein</fullName>
    </submittedName>
</protein>
<reference evidence="3" key="1">
    <citation type="submission" date="2016-06" db="UniProtKB">
        <authorList>
            <consortium name="WormBaseParasite"/>
        </authorList>
    </citation>
    <scope>IDENTIFICATION</scope>
</reference>
<dbReference type="Proteomes" id="UP000272942">
    <property type="component" value="Unassembled WGS sequence"/>
</dbReference>
<evidence type="ECO:0000313" key="1">
    <source>
        <dbReference type="EMBL" id="VDP88737.1"/>
    </source>
</evidence>
<reference evidence="1 2" key="2">
    <citation type="submission" date="2018-11" db="EMBL/GenBank/DDBJ databases">
        <authorList>
            <consortium name="Pathogen Informatics"/>
        </authorList>
    </citation>
    <scope>NUCLEOTIDE SEQUENCE [LARGE SCALE GENOMIC DNA]</scope>
    <source>
        <strain evidence="1 2">Egypt</strain>
    </source>
</reference>
<evidence type="ECO:0000313" key="3">
    <source>
        <dbReference type="WBParaSite" id="ECPE_0001165401-mRNA-1"/>
    </source>
</evidence>
<dbReference type="EMBL" id="UZAN01051178">
    <property type="protein sequence ID" value="VDP88737.1"/>
    <property type="molecule type" value="Genomic_DNA"/>
</dbReference>
<dbReference type="WBParaSite" id="ECPE_0001165401-mRNA-1">
    <property type="protein sequence ID" value="ECPE_0001165401-mRNA-1"/>
    <property type="gene ID" value="ECPE_0001165401"/>
</dbReference>
<organism evidence="3">
    <name type="scientific">Echinostoma caproni</name>
    <dbReference type="NCBI Taxonomy" id="27848"/>
    <lineage>
        <taxon>Eukaryota</taxon>
        <taxon>Metazoa</taxon>
        <taxon>Spiralia</taxon>
        <taxon>Lophotrochozoa</taxon>
        <taxon>Platyhelminthes</taxon>
        <taxon>Trematoda</taxon>
        <taxon>Digenea</taxon>
        <taxon>Plagiorchiida</taxon>
        <taxon>Echinostomata</taxon>
        <taxon>Echinostomatoidea</taxon>
        <taxon>Echinostomatidae</taxon>
        <taxon>Echinostoma</taxon>
    </lineage>
</organism>
<proteinExistence type="predicted"/>
<dbReference type="AlphaFoldDB" id="A0A183AXD4"/>
<accession>A0A183AXD4</accession>
<dbReference type="OrthoDB" id="6264593at2759"/>